<dbReference type="PANTHER" id="PTHR46401">
    <property type="entry name" value="GLYCOSYLTRANSFERASE WBBK-RELATED"/>
    <property type="match status" value="1"/>
</dbReference>
<accession>A0A563VZL8</accession>
<name>A0A563VZL8_9CYAN</name>
<reference evidence="3 4" key="1">
    <citation type="submission" date="2019-01" db="EMBL/GenBank/DDBJ databases">
        <authorList>
            <person name="Brito A."/>
        </authorList>
    </citation>
    <scope>NUCLEOTIDE SEQUENCE [LARGE SCALE GENOMIC DNA]</scope>
    <source>
        <strain evidence="3">1</strain>
    </source>
</reference>
<dbReference type="Proteomes" id="UP000320055">
    <property type="component" value="Unassembled WGS sequence"/>
</dbReference>
<dbReference type="GO" id="GO:0016757">
    <property type="term" value="F:glycosyltransferase activity"/>
    <property type="evidence" value="ECO:0007669"/>
    <property type="project" value="TreeGrafter"/>
</dbReference>
<dbReference type="CDD" id="cd03801">
    <property type="entry name" value="GT4_PimA-like"/>
    <property type="match status" value="1"/>
</dbReference>
<evidence type="ECO:0000313" key="4">
    <source>
        <dbReference type="Proteomes" id="UP000320055"/>
    </source>
</evidence>
<dbReference type="Gene3D" id="3.40.50.2000">
    <property type="entry name" value="Glycogen Phosphorylase B"/>
    <property type="match status" value="2"/>
</dbReference>
<dbReference type="GO" id="GO:0009103">
    <property type="term" value="P:lipopolysaccharide biosynthetic process"/>
    <property type="evidence" value="ECO:0007669"/>
    <property type="project" value="TreeGrafter"/>
</dbReference>
<feature type="domain" description="Glycosyltransferase subfamily 4-like N-terminal" evidence="2">
    <location>
        <begin position="59"/>
        <end position="179"/>
    </location>
</feature>
<evidence type="ECO:0000313" key="3">
    <source>
        <dbReference type="EMBL" id="VEP16866.1"/>
    </source>
</evidence>
<dbReference type="Pfam" id="PF13439">
    <property type="entry name" value="Glyco_transf_4"/>
    <property type="match status" value="1"/>
</dbReference>
<dbReference type="EMBL" id="CAACVJ010000446">
    <property type="protein sequence ID" value="VEP16866.1"/>
    <property type="molecule type" value="Genomic_DNA"/>
</dbReference>
<dbReference type="SUPFAM" id="SSF53756">
    <property type="entry name" value="UDP-Glycosyltransferase/glycogen phosphorylase"/>
    <property type="match status" value="1"/>
</dbReference>
<dbReference type="InterPro" id="IPR028098">
    <property type="entry name" value="Glyco_trans_4-like_N"/>
</dbReference>
<gene>
    <name evidence="3" type="ORF">H1P_500018</name>
</gene>
<evidence type="ECO:0000259" key="2">
    <source>
        <dbReference type="Pfam" id="PF13439"/>
    </source>
</evidence>
<keyword evidence="1" id="KW-0808">Transferase</keyword>
<dbReference type="AlphaFoldDB" id="A0A563VZL8"/>
<dbReference type="RefSeq" id="WP_222426996.1">
    <property type="nucleotide sequence ID" value="NZ_LR213810.1"/>
</dbReference>
<dbReference type="PANTHER" id="PTHR46401:SF2">
    <property type="entry name" value="GLYCOSYLTRANSFERASE WBBK-RELATED"/>
    <property type="match status" value="1"/>
</dbReference>
<keyword evidence="4" id="KW-1185">Reference proteome</keyword>
<proteinExistence type="predicted"/>
<sequence>MRLLIVSTLDSQEPFGAFTRPFYLGMYLARQFEVCQLGLDCSAVDYTQSISIGSRGLKSYIQAIQKAIAEFKPDVVYAQETLPATAALVTFGLKKPKNCRLVFDFHTLSAFEYWTRLAVADNKLTEFKQFIKTYLAQGTLVFSGTPIIAASQSIAESIPQWYKTQPKKIYSVGNGVSEDLLNLASSEMENPYAHLSTAKIVTVIAPKTFSFPTNDMSVAMTLEIARHLESKNKDIHFVVIGRDAEEQNTPSPSNITFTGFLPQRRDFLAHLKYADVGLLPFPEKAVAGGARNKSLDYLACQTLVISTPEGLRGLEEFKHQEHLLVTSYSTEEIAQVIDRACSNLADYQHLINNSYKLITDKYSWKARADKVADAIKAQV</sequence>
<dbReference type="Pfam" id="PF13692">
    <property type="entry name" value="Glyco_trans_1_4"/>
    <property type="match status" value="1"/>
</dbReference>
<organism evidence="3 4">
    <name type="scientific">Hyella patelloides LEGE 07179</name>
    <dbReference type="NCBI Taxonomy" id="945734"/>
    <lineage>
        <taxon>Bacteria</taxon>
        <taxon>Bacillati</taxon>
        <taxon>Cyanobacteriota</taxon>
        <taxon>Cyanophyceae</taxon>
        <taxon>Pleurocapsales</taxon>
        <taxon>Hyellaceae</taxon>
        <taxon>Hyella</taxon>
    </lineage>
</organism>
<protein>
    <recommendedName>
        <fullName evidence="2">Glycosyltransferase subfamily 4-like N-terminal domain-containing protein</fullName>
    </recommendedName>
</protein>
<evidence type="ECO:0000256" key="1">
    <source>
        <dbReference type="ARBA" id="ARBA00022679"/>
    </source>
</evidence>